<dbReference type="InterPro" id="IPR016635">
    <property type="entry name" value="AP_complex_ssu"/>
</dbReference>
<dbReference type="InterPro" id="IPR011012">
    <property type="entry name" value="Longin-like_dom_sf"/>
</dbReference>
<evidence type="ECO:0000256" key="6">
    <source>
        <dbReference type="ARBA" id="ARBA00022475"/>
    </source>
</evidence>
<evidence type="ECO:0000256" key="2">
    <source>
        <dbReference type="ARBA" id="ARBA00004277"/>
    </source>
</evidence>
<dbReference type="GO" id="GO:0072583">
    <property type="term" value="P:clathrin-dependent endocytosis"/>
    <property type="evidence" value="ECO:0007669"/>
    <property type="project" value="InterPro"/>
</dbReference>
<dbReference type="PANTHER" id="PTHR11753">
    <property type="entry name" value="ADAPTOR COMPLEXES SMALL SUBUNIT FAMILY"/>
    <property type="match status" value="1"/>
</dbReference>
<keyword evidence="5" id="KW-0813">Transport</keyword>
<evidence type="ECO:0000256" key="5">
    <source>
        <dbReference type="ARBA" id="ARBA00022448"/>
    </source>
</evidence>
<dbReference type="FunFam" id="3.30.450.60:FF:000004">
    <property type="entry name" value="AP complex subunit sigma"/>
    <property type="match status" value="1"/>
</dbReference>
<keyword evidence="10" id="KW-0168">Coated pit</keyword>
<keyword evidence="8" id="KW-0653">Protein transport</keyword>
<evidence type="ECO:0000256" key="4">
    <source>
        <dbReference type="ARBA" id="ARBA00013914"/>
    </source>
</evidence>
<dbReference type="AlphaFoldDB" id="A0A8C2RDK5"/>
<evidence type="ECO:0000313" key="20">
    <source>
        <dbReference type="Ensembl" id="ENSCHIP00010027457.1"/>
    </source>
</evidence>
<reference evidence="20" key="2">
    <citation type="submission" date="2025-08" db="UniProtKB">
        <authorList>
            <consortium name="Ensembl"/>
        </authorList>
    </citation>
    <scope>IDENTIFICATION</scope>
</reference>
<evidence type="ECO:0000256" key="7">
    <source>
        <dbReference type="ARBA" id="ARBA00022583"/>
    </source>
</evidence>
<organism evidence="20">
    <name type="scientific">Capra hircus</name>
    <name type="common">Goat</name>
    <dbReference type="NCBI Taxonomy" id="9925"/>
    <lineage>
        <taxon>Eukaryota</taxon>
        <taxon>Metazoa</taxon>
        <taxon>Chordata</taxon>
        <taxon>Craniata</taxon>
        <taxon>Vertebrata</taxon>
        <taxon>Euteleostomi</taxon>
        <taxon>Mammalia</taxon>
        <taxon>Eutheria</taxon>
        <taxon>Laurasiatheria</taxon>
        <taxon>Artiodactyla</taxon>
        <taxon>Ruminantia</taxon>
        <taxon>Pecora</taxon>
        <taxon>Bovidae</taxon>
        <taxon>Caprinae</taxon>
        <taxon>Capra</taxon>
    </lineage>
</organism>
<evidence type="ECO:0000256" key="18">
    <source>
        <dbReference type="ARBA" id="ARBA00046780"/>
    </source>
</evidence>
<evidence type="ECO:0000256" key="10">
    <source>
        <dbReference type="ARBA" id="ARBA00023176"/>
    </source>
</evidence>
<evidence type="ECO:0000256" key="1">
    <source>
        <dbReference type="ARBA" id="ARBA00004236"/>
    </source>
</evidence>
<evidence type="ECO:0000256" key="14">
    <source>
        <dbReference type="ARBA" id="ARBA00032557"/>
    </source>
</evidence>
<keyword evidence="7" id="KW-0254">Endocytosis</keyword>
<dbReference type="GO" id="GO:0030122">
    <property type="term" value="C:AP-2 adaptor complex"/>
    <property type="evidence" value="ECO:0007669"/>
    <property type="project" value="InterPro"/>
</dbReference>
<dbReference type="GO" id="GO:0006886">
    <property type="term" value="P:intracellular protein transport"/>
    <property type="evidence" value="ECO:0007669"/>
    <property type="project" value="InterPro"/>
</dbReference>
<dbReference type="InterPro" id="IPR022775">
    <property type="entry name" value="AP_mu_sigma_su"/>
</dbReference>
<evidence type="ECO:0000256" key="15">
    <source>
        <dbReference type="ARBA" id="ARBA00032648"/>
    </source>
</evidence>
<comment type="subcellular location">
    <subcellularLocation>
        <location evidence="1">Cell membrane</location>
    </subcellularLocation>
    <subcellularLocation>
        <location evidence="2">Membrane</location>
        <location evidence="2">Coated pit</location>
        <topology evidence="2">Peripheral membrane protein</topology>
        <orientation evidence="2">Cytoplasmic side</orientation>
    </subcellularLocation>
</comment>
<dbReference type="Gene3D" id="3.30.450.60">
    <property type="match status" value="1"/>
</dbReference>
<dbReference type="Ensembl" id="ENSCHIT00010038795.1">
    <property type="protein sequence ID" value="ENSCHIP00010027457.1"/>
    <property type="gene ID" value="ENSCHIG00010020510.1"/>
</dbReference>
<dbReference type="GO" id="GO:0035615">
    <property type="term" value="F:clathrin adaptor activity"/>
    <property type="evidence" value="ECO:0007669"/>
    <property type="project" value="InterPro"/>
</dbReference>
<evidence type="ECO:0000256" key="12">
    <source>
        <dbReference type="ARBA" id="ARBA00031115"/>
    </source>
</evidence>
<dbReference type="InterPro" id="IPR000804">
    <property type="entry name" value="Clathrin_sm-chain_CS"/>
</dbReference>
<evidence type="ECO:0000256" key="3">
    <source>
        <dbReference type="ARBA" id="ARBA00006972"/>
    </source>
</evidence>
<protein>
    <recommendedName>
        <fullName evidence="4">AP-2 complex subunit sigma</fullName>
    </recommendedName>
    <alternativeName>
        <fullName evidence="12">Adaptor protein complex AP-2 subunit sigma</fullName>
    </alternativeName>
    <alternativeName>
        <fullName evidence="11">Adaptor-related protein complex 2 subunit sigma</fullName>
    </alternativeName>
    <alternativeName>
        <fullName evidence="13">Clathrin assembly protein 2 sigma small chain</fullName>
    </alternativeName>
    <alternativeName>
        <fullName evidence="16">Clathrin coat assembly protein AP17</fullName>
    </alternativeName>
    <alternativeName>
        <fullName evidence="14">Clathrin coat-associated protein AP17</fullName>
    </alternativeName>
    <alternativeName>
        <fullName evidence="17">Plasma membrane adaptor AP-2 17 kDa protein</fullName>
    </alternativeName>
    <alternativeName>
        <fullName evidence="15">Sigma2-adaptin</fullName>
    </alternativeName>
</protein>
<proteinExistence type="inferred from homology"/>
<dbReference type="PROSITE" id="PS00989">
    <property type="entry name" value="CLAT_ADAPTOR_S"/>
    <property type="match status" value="1"/>
</dbReference>
<dbReference type="InterPro" id="IPR027156">
    <property type="entry name" value="APS2"/>
</dbReference>
<evidence type="ECO:0000256" key="13">
    <source>
        <dbReference type="ARBA" id="ARBA00031686"/>
    </source>
</evidence>
<reference evidence="20" key="1">
    <citation type="submission" date="2019-03" db="EMBL/GenBank/DDBJ databases">
        <title>Genome sequencing and reference-guided assembly of Black Bengal Goat (Capra hircus).</title>
        <authorList>
            <person name="Siddiki A.Z."/>
            <person name="Baten A."/>
            <person name="Billah M."/>
            <person name="Alam M.A.U."/>
            <person name="Shawrob K.S.M."/>
            <person name="Saha S."/>
            <person name="Chowdhury M."/>
            <person name="Rahman A.H."/>
            <person name="Stear M."/>
            <person name="Miah G."/>
            <person name="Das G.B."/>
            <person name="Hossain M.M."/>
            <person name="Kumkum M."/>
            <person name="Islam M.S."/>
            <person name="Mollah A.M."/>
            <person name="Ahsan A."/>
            <person name="Tusar F."/>
            <person name="Khan M.K.I."/>
        </authorList>
    </citation>
    <scope>NUCLEOTIDE SEQUENCE [LARGE SCALE GENOMIC DNA]</scope>
</reference>
<evidence type="ECO:0000256" key="16">
    <source>
        <dbReference type="ARBA" id="ARBA00032679"/>
    </source>
</evidence>
<evidence type="ECO:0000256" key="17">
    <source>
        <dbReference type="ARBA" id="ARBA00033221"/>
    </source>
</evidence>
<comment type="similarity">
    <text evidence="3">Belongs to the adaptor complexes small subunit family.</text>
</comment>
<evidence type="ECO:0000256" key="11">
    <source>
        <dbReference type="ARBA" id="ARBA00029632"/>
    </source>
</evidence>
<dbReference type="SUPFAM" id="SSF64356">
    <property type="entry name" value="SNARE-like"/>
    <property type="match status" value="1"/>
</dbReference>
<evidence type="ECO:0000259" key="19">
    <source>
        <dbReference type="Pfam" id="PF01217"/>
    </source>
</evidence>
<evidence type="ECO:0000256" key="9">
    <source>
        <dbReference type="ARBA" id="ARBA00023136"/>
    </source>
</evidence>
<accession>A0A8C2RDK5</accession>
<feature type="domain" description="AP complex mu/sigma subunit" evidence="19">
    <location>
        <begin position="91"/>
        <end position="231"/>
    </location>
</feature>
<evidence type="ECO:0000256" key="8">
    <source>
        <dbReference type="ARBA" id="ARBA00022927"/>
    </source>
</evidence>
<keyword evidence="9" id="KW-0472">Membrane</keyword>
<comment type="subunit">
    <text evidence="18">Adaptor protein complex 2 (AP-2) is a heterotetramer composed of two large adaptins (alpha-type subunit AP2A1 or AP2A2 and beta-type subunit AP2B1), a medium adaptin (mu-type subunit AP2M1) and a small adaptin (sigma-type subunit AP2S1). Interacts with CCDC32; the interaction is direct and mediates association of CCDC32 with adaptor protein complex 2 (AP-2).</text>
</comment>
<keyword evidence="6" id="KW-1003">Cell membrane</keyword>
<dbReference type="Pfam" id="PF01217">
    <property type="entry name" value="Clat_adaptor_s"/>
    <property type="match status" value="1"/>
</dbReference>
<dbReference type="CDD" id="cd14833">
    <property type="entry name" value="AP2_sigma"/>
    <property type="match status" value="1"/>
</dbReference>
<name>A0A8C2RDK5_CAPHI</name>
<sequence length="268" mass="31000">MHLEPEPWRRKSPVARHAGKRDRLFSRVASPTSEPIFFSGLQFPVGCAREGGRVLLPEVRFYAWVPQQLPEPEPHRSRGTGAAGVRTGVAMIRFILIQNRAGKTRLAKWYMQFDDDEKQKLIEEVHAVVTVRDAKHTNFVEFRNFKIIYRRYAGLYFCICVDVNDNNLAYLEAIHNFVEVLNEYFHNVCELDLVFNFYKVYTVVDEMFLAGEIRETSQTKVLKQLLMLQSLETVNYYKRKEKKTKGGFPEGVQCFQCRGCGFDPGSGN</sequence>